<dbReference type="InterPro" id="IPR002252">
    <property type="entry name" value="Glyco_hydro_36"/>
</dbReference>
<proteinExistence type="predicted"/>
<dbReference type="EMBL" id="QEKH01000042">
    <property type="protein sequence ID" value="PVY35198.1"/>
    <property type="molecule type" value="Genomic_DNA"/>
</dbReference>
<dbReference type="GO" id="GO:0004557">
    <property type="term" value="F:alpha-galactosidase activity"/>
    <property type="evidence" value="ECO:0007669"/>
    <property type="project" value="InterPro"/>
</dbReference>
<comment type="caution">
    <text evidence="1">The sequence shown here is derived from an EMBL/GenBank/DDBJ whole genome shotgun (WGS) entry which is preliminary data.</text>
</comment>
<dbReference type="Gene3D" id="3.20.20.70">
    <property type="entry name" value="Aldolase class I"/>
    <property type="match status" value="1"/>
</dbReference>
<reference evidence="1 2" key="1">
    <citation type="submission" date="2018-04" db="EMBL/GenBank/DDBJ databases">
        <title>Genomic Encyclopedia of Type Strains, Phase IV (KMG-IV): sequencing the most valuable type-strain genomes for metagenomic binning, comparative biology and taxonomic classification.</title>
        <authorList>
            <person name="Goeker M."/>
        </authorList>
    </citation>
    <scope>NUCLEOTIDE SEQUENCE [LARGE SCALE GENOMIC DNA]</scope>
    <source>
        <strain evidence="1 2">DSM 14823</strain>
    </source>
</reference>
<dbReference type="CDD" id="cd14791">
    <property type="entry name" value="GH36"/>
    <property type="match status" value="1"/>
</dbReference>
<dbReference type="Proteomes" id="UP000245959">
    <property type="component" value="Unassembled WGS sequence"/>
</dbReference>
<dbReference type="RefSeq" id="WP_116885731.1">
    <property type="nucleotide sequence ID" value="NZ_CABMMC010000002.1"/>
</dbReference>
<protein>
    <submittedName>
        <fullName evidence="1">Alpha-galactosidase</fullName>
    </submittedName>
</protein>
<dbReference type="GeneID" id="78296996"/>
<name>A0A2U1AFL8_9BACT</name>
<keyword evidence="2" id="KW-1185">Reference proteome</keyword>
<dbReference type="InterPro" id="IPR017853">
    <property type="entry name" value="GH"/>
</dbReference>
<organism evidence="1 2">
    <name type="scientific">Victivallis vadensis</name>
    <dbReference type="NCBI Taxonomy" id="172901"/>
    <lineage>
        <taxon>Bacteria</taxon>
        <taxon>Pseudomonadati</taxon>
        <taxon>Lentisphaerota</taxon>
        <taxon>Lentisphaeria</taxon>
        <taxon>Victivallales</taxon>
        <taxon>Victivallaceae</taxon>
        <taxon>Victivallis</taxon>
    </lineage>
</organism>
<dbReference type="GO" id="GO:0016052">
    <property type="term" value="P:carbohydrate catabolic process"/>
    <property type="evidence" value="ECO:0007669"/>
    <property type="project" value="InterPro"/>
</dbReference>
<dbReference type="OrthoDB" id="9758822at2"/>
<dbReference type="AlphaFoldDB" id="A0A2U1AFL8"/>
<gene>
    <name evidence="1" type="ORF">C8D82_14225</name>
</gene>
<evidence type="ECO:0000313" key="2">
    <source>
        <dbReference type="Proteomes" id="UP000245959"/>
    </source>
</evidence>
<dbReference type="SUPFAM" id="SSF51445">
    <property type="entry name" value="(Trans)glycosidases"/>
    <property type="match status" value="1"/>
</dbReference>
<dbReference type="InterPro" id="IPR013785">
    <property type="entry name" value="Aldolase_TIM"/>
</dbReference>
<accession>A0A2U1AFL8</accession>
<evidence type="ECO:0000313" key="1">
    <source>
        <dbReference type="EMBL" id="PVY35198.1"/>
    </source>
</evidence>
<sequence>MKFLSDKADSITLYSETGKISQFDGGKVSFANGKLEISAQTAPLCFLRVRWNCHLPQGTRFCGDAWERTYGDAQWGGFDPSRMQPWYFFARFPDEKVICCGVKVRTGAFAAWTADPEGITLWCDLRSGGRGVLLNGRTLLAAEVESEVYSGITPYAAAGKFCRKLCPDPVFPSAPVYGSNNWYYAYGNISEQSVLEDCRCLAGLTEGLDNRPFMVIDDGWQVLRKENAPNYGPWQRGNSFFPDMPALAAKMKKHHVRPGIWYRPLYQHDPSLKRELFLREMPDTLDPSHPDVLEIVSGDISRLREWGFELIKHDFTTYDITGRYAFDMHPWPCENGWNFFDRSRTTAEIMTDLFRTIRKAAGEVLIMGCNTVGHLAAGLQELSRTGDDTSGRRWDRTRKMGVNTVAFRGCQHRTFFDMDADCIGMTGAIPWELNRQWAELVAASGSSMFISPDPRILTSTEINELRRLLATASRGRIDAEPLDWMENTCPRHWRISGQNRTFDWQEEDGGEPDFLP</sequence>